<dbReference type="AlphaFoldDB" id="A0A2R8BWZ2"/>
<name>A0A2R8BWZ2_9RHOB</name>
<feature type="region of interest" description="Disordered" evidence="1">
    <location>
        <begin position="1"/>
        <end position="53"/>
    </location>
</feature>
<sequence>MTTGTDSEEHDNLRTGAKKRNCRAARPASEEADRAGSEDWRHDNPGLQTVGPN</sequence>
<keyword evidence="3" id="KW-1185">Reference proteome</keyword>
<protein>
    <submittedName>
        <fullName evidence="2">Uncharacterized protein</fullName>
    </submittedName>
</protein>
<evidence type="ECO:0000313" key="2">
    <source>
        <dbReference type="EMBL" id="SPJ24687.1"/>
    </source>
</evidence>
<feature type="compositionally biased region" description="Basic and acidic residues" evidence="1">
    <location>
        <begin position="28"/>
        <end position="44"/>
    </location>
</feature>
<evidence type="ECO:0000256" key="1">
    <source>
        <dbReference type="SAM" id="MobiDB-lite"/>
    </source>
</evidence>
<dbReference type="EMBL" id="ONZF01000005">
    <property type="protein sequence ID" value="SPJ24687.1"/>
    <property type="molecule type" value="Genomic_DNA"/>
</dbReference>
<reference evidence="2 3" key="1">
    <citation type="submission" date="2018-03" db="EMBL/GenBank/DDBJ databases">
        <authorList>
            <person name="Keele B.F."/>
        </authorList>
    </citation>
    <scope>NUCLEOTIDE SEQUENCE [LARGE SCALE GENOMIC DNA]</scope>
    <source>
        <strain evidence="2 3">CECT 8504</strain>
    </source>
</reference>
<dbReference type="Proteomes" id="UP000244912">
    <property type="component" value="Unassembled WGS sequence"/>
</dbReference>
<gene>
    <name evidence="2" type="ORF">PAA8504_02525</name>
</gene>
<proteinExistence type="predicted"/>
<accession>A0A2R8BWZ2</accession>
<organism evidence="2 3">
    <name type="scientific">Palleronia abyssalis</name>
    <dbReference type="NCBI Taxonomy" id="1501240"/>
    <lineage>
        <taxon>Bacteria</taxon>
        <taxon>Pseudomonadati</taxon>
        <taxon>Pseudomonadota</taxon>
        <taxon>Alphaproteobacteria</taxon>
        <taxon>Rhodobacterales</taxon>
        <taxon>Roseobacteraceae</taxon>
        <taxon>Palleronia</taxon>
    </lineage>
</organism>
<evidence type="ECO:0000313" key="3">
    <source>
        <dbReference type="Proteomes" id="UP000244912"/>
    </source>
</evidence>